<reference evidence="1" key="1">
    <citation type="journal article" date="2013" name="J. Plant Res.">
        <title>Effect of fungi and light on seed germination of three Opuntia species from semiarid lands of central Mexico.</title>
        <authorList>
            <person name="Delgado-Sanchez P."/>
            <person name="Jimenez-Bremont J.F."/>
            <person name="Guerrero-Gonzalez Mde L."/>
            <person name="Flores J."/>
        </authorList>
    </citation>
    <scope>NUCLEOTIDE SEQUENCE</scope>
    <source>
        <tissue evidence="1">Cladode</tissue>
    </source>
</reference>
<protein>
    <submittedName>
        <fullName evidence="1">Uncharacterized protein</fullName>
    </submittedName>
</protein>
<sequence>MVRIICIYECSELNNLPPLKLKKYLIYLRPFVQDEIRIFDLHGLLEGDWHRKVSMKNSLFTMKEHQRIRRLKWFRKLKEIVNWDHPIRRELKVRRDPTSKGCLQGSGDNWKNANPYERSTRIRIKKLSRDPHKSIFNSL</sequence>
<name>A0A7C8YWD5_OPUST</name>
<dbReference type="EMBL" id="GISG01065329">
    <property type="protein sequence ID" value="MBA4628272.1"/>
    <property type="molecule type" value="Transcribed_RNA"/>
</dbReference>
<proteinExistence type="predicted"/>
<accession>A0A7C8YWD5</accession>
<organism evidence="1">
    <name type="scientific">Opuntia streptacantha</name>
    <name type="common">Prickly pear cactus</name>
    <name type="synonym">Opuntia cardona</name>
    <dbReference type="NCBI Taxonomy" id="393608"/>
    <lineage>
        <taxon>Eukaryota</taxon>
        <taxon>Viridiplantae</taxon>
        <taxon>Streptophyta</taxon>
        <taxon>Embryophyta</taxon>
        <taxon>Tracheophyta</taxon>
        <taxon>Spermatophyta</taxon>
        <taxon>Magnoliopsida</taxon>
        <taxon>eudicotyledons</taxon>
        <taxon>Gunneridae</taxon>
        <taxon>Pentapetalae</taxon>
        <taxon>Caryophyllales</taxon>
        <taxon>Cactineae</taxon>
        <taxon>Cactaceae</taxon>
        <taxon>Opuntioideae</taxon>
        <taxon>Opuntia</taxon>
    </lineage>
</organism>
<reference evidence="1" key="2">
    <citation type="submission" date="2020-07" db="EMBL/GenBank/DDBJ databases">
        <authorList>
            <person name="Vera ALvarez R."/>
            <person name="Arias-Moreno D.M."/>
            <person name="Jimenez-Jacinto V."/>
            <person name="Jimenez-Bremont J.F."/>
            <person name="Swaminathan K."/>
            <person name="Moose S.P."/>
            <person name="Guerrero-Gonzalez M.L."/>
            <person name="Marino-Ramirez L."/>
            <person name="Landsman D."/>
            <person name="Rodriguez-Kessler M."/>
            <person name="Delgado-Sanchez P."/>
        </authorList>
    </citation>
    <scope>NUCLEOTIDE SEQUENCE</scope>
    <source>
        <tissue evidence="1">Cladode</tissue>
    </source>
</reference>
<dbReference type="AlphaFoldDB" id="A0A7C8YWD5"/>
<evidence type="ECO:0000313" key="1">
    <source>
        <dbReference type="EMBL" id="MBA4628272.1"/>
    </source>
</evidence>